<dbReference type="AlphaFoldDB" id="A0A5R9F5A6"/>
<evidence type="ECO:0000313" key="8">
    <source>
        <dbReference type="Proteomes" id="UP000308230"/>
    </source>
</evidence>
<evidence type="ECO:0000256" key="2">
    <source>
        <dbReference type="ARBA" id="ARBA00022475"/>
    </source>
</evidence>
<sequence length="207" mass="22586">MDLLTVFYFLAASVLLTVTPGPDLMFVFAQSASYGKKAGISTALGLCTGLIAHTTAAAVGISAILYQSTLAFQLIKYAGAIYLLYLAVMAFREGRLDPEVQSVKRYNLTSLYKKGIFMNMLNPKVSIFFLAFLPQFVTTESGNVPLQMIALGVLFIIQALAIFGVVSVLAGRLGEKLWSRPGMFNVINKSKGLIFAFFAIRLAFEQK</sequence>
<evidence type="ECO:0000256" key="6">
    <source>
        <dbReference type="SAM" id="Phobius"/>
    </source>
</evidence>
<dbReference type="Proteomes" id="UP000308230">
    <property type="component" value="Unassembled WGS sequence"/>
</dbReference>
<evidence type="ECO:0000313" key="7">
    <source>
        <dbReference type="EMBL" id="TLS36828.1"/>
    </source>
</evidence>
<dbReference type="GO" id="GO:0005886">
    <property type="term" value="C:plasma membrane"/>
    <property type="evidence" value="ECO:0007669"/>
    <property type="project" value="UniProtKB-SubCell"/>
</dbReference>
<keyword evidence="3 6" id="KW-0812">Transmembrane</keyword>
<keyword evidence="2" id="KW-1003">Cell membrane</keyword>
<protein>
    <submittedName>
        <fullName evidence="7">LysE family translocator</fullName>
    </submittedName>
</protein>
<evidence type="ECO:0000256" key="5">
    <source>
        <dbReference type="ARBA" id="ARBA00023136"/>
    </source>
</evidence>
<dbReference type="InterPro" id="IPR001123">
    <property type="entry name" value="LeuE-type"/>
</dbReference>
<feature type="transmembrane region" description="Helical" evidence="6">
    <location>
        <begin position="182"/>
        <end position="204"/>
    </location>
</feature>
<keyword evidence="4 6" id="KW-1133">Transmembrane helix</keyword>
<feature type="transmembrane region" description="Helical" evidence="6">
    <location>
        <begin position="6"/>
        <end position="28"/>
    </location>
</feature>
<accession>A0A5R9F5A6</accession>
<feature type="transmembrane region" description="Helical" evidence="6">
    <location>
        <begin position="115"/>
        <end position="137"/>
    </location>
</feature>
<comment type="caution">
    <text evidence="7">The sequence shown here is derived from an EMBL/GenBank/DDBJ whole genome shotgun (WGS) entry which is preliminary data.</text>
</comment>
<reference evidence="7 8" key="1">
    <citation type="submission" date="2019-04" db="EMBL/GenBank/DDBJ databases">
        <title>Bacillus caeni sp. nov., a bacterium isolated from mangrove sediment.</title>
        <authorList>
            <person name="Huang H."/>
            <person name="Mo K."/>
            <person name="Hu Y."/>
        </authorList>
    </citation>
    <scope>NUCLEOTIDE SEQUENCE [LARGE SCALE GENOMIC DNA]</scope>
    <source>
        <strain evidence="7 8">HB172195</strain>
    </source>
</reference>
<dbReference type="PANTHER" id="PTHR30086:SF20">
    <property type="entry name" value="ARGININE EXPORTER PROTEIN ARGO-RELATED"/>
    <property type="match status" value="1"/>
</dbReference>
<gene>
    <name evidence="7" type="ORF">FCL54_12790</name>
</gene>
<keyword evidence="5 6" id="KW-0472">Membrane</keyword>
<dbReference type="Pfam" id="PF01810">
    <property type="entry name" value="LysE"/>
    <property type="match status" value="1"/>
</dbReference>
<dbReference type="PANTHER" id="PTHR30086">
    <property type="entry name" value="ARGININE EXPORTER PROTEIN ARGO"/>
    <property type="match status" value="1"/>
</dbReference>
<dbReference type="RefSeq" id="WP_138127027.1">
    <property type="nucleotide sequence ID" value="NZ_SWLG01000008.1"/>
</dbReference>
<dbReference type="EMBL" id="SWLG01000008">
    <property type="protein sequence ID" value="TLS36828.1"/>
    <property type="molecule type" value="Genomic_DNA"/>
</dbReference>
<dbReference type="OrthoDB" id="9784202at2"/>
<proteinExistence type="predicted"/>
<evidence type="ECO:0000256" key="4">
    <source>
        <dbReference type="ARBA" id="ARBA00022989"/>
    </source>
</evidence>
<feature type="transmembrane region" description="Helical" evidence="6">
    <location>
        <begin position="40"/>
        <end position="68"/>
    </location>
</feature>
<dbReference type="PIRSF" id="PIRSF006324">
    <property type="entry name" value="LeuE"/>
    <property type="match status" value="1"/>
</dbReference>
<keyword evidence="8" id="KW-1185">Reference proteome</keyword>
<dbReference type="GO" id="GO:0015171">
    <property type="term" value="F:amino acid transmembrane transporter activity"/>
    <property type="evidence" value="ECO:0007669"/>
    <property type="project" value="TreeGrafter"/>
</dbReference>
<evidence type="ECO:0000256" key="1">
    <source>
        <dbReference type="ARBA" id="ARBA00004651"/>
    </source>
</evidence>
<organism evidence="7 8">
    <name type="scientific">Exobacillus caeni</name>
    <dbReference type="NCBI Taxonomy" id="2574798"/>
    <lineage>
        <taxon>Bacteria</taxon>
        <taxon>Bacillati</taxon>
        <taxon>Bacillota</taxon>
        <taxon>Bacilli</taxon>
        <taxon>Bacillales</taxon>
        <taxon>Guptibacillaceae</taxon>
        <taxon>Exobacillus</taxon>
    </lineage>
</organism>
<name>A0A5R9F5A6_9BACL</name>
<comment type="subcellular location">
    <subcellularLocation>
        <location evidence="1">Cell membrane</location>
        <topology evidence="1">Multi-pass membrane protein</topology>
    </subcellularLocation>
</comment>
<feature type="transmembrane region" description="Helical" evidence="6">
    <location>
        <begin position="149"/>
        <end position="170"/>
    </location>
</feature>
<evidence type="ECO:0000256" key="3">
    <source>
        <dbReference type="ARBA" id="ARBA00022692"/>
    </source>
</evidence>